<keyword evidence="3" id="KW-0732">Signal</keyword>
<dbReference type="Gene3D" id="2.130.10.10">
    <property type="entry name" value="YVTN repeat-like/Quinoprotein amine dehydrogenase"/>
    <property type="match status" value="1"/>
</dbReference>
<feature type="chain" id="PRO_5045850759" evidence="3">
    <location>
        <begin position="20"/>
        <end position="379"/>
    </location>
</feature>
<comment type="similarity">
    <text evidence="1">Belongs to the cycloisomerase 2 family.</text>
</comment>
<name>A0ABW2YY48_9SPHI</name>
<evidence type="ECO:0000256" key="1">
    <source>
        <dbReference type="ARBA" id="ARBA00005564"/>
    </source>
</evidence>
<keyword evidence="2" id="KW-0119">Carbohydrate metabolism</keyword>
<protein>
    <submittedName>
        <fullName evidence="4">Lactonase family protein</fullName>
    </submittedName>
</protein>
<dbReference type="Proteomes" id="UP001596958">
    <property type="component" value="Unassembled WGS sequence"/>
</dbReference>
<comment type="caution">
    <text evidence="4">The sequence shown here is derived from an EMBL/GenBank/DDBJ whole genome shotgun (WGS) entry which is preliminary data.</text>
</comment>
<dbReference type="EMBL" id="JBHTHU010000010">
    <property type="protein sequence ID" value="MFD0751056.1"/>
    <property type="molecule type" value="Genomic_DNA"/>
</dbReference>
<dbReference type="InterPro" id="IPR011048">
    <property type="entry name" value="Haem_d1_sf"/>
</dbReference>
<evidence type="ECO:0000256" key="2">
    <source>
        <dbReference type="ARBA" id="ARBA00022526"/>
    </source>
</evidence>
<dbReference type="Pfam" id="PF10282">
    <property type="entry name" value="Lactonase"/>
    <property type="match status" value="1"/>
</dbReference>
<accession>A0ABW2YY48</accession>
<dbReference type="RefSeq" id="WP_377100878.1">
    <property type="nucleotide sequence ID" value="NZ_JBHTHU010000010.1"/>
</dbReference>
<keyword evidence="5" id="KW-1185">Reference proteome</keyword>
<sequence length="379" mass="40852">MNKLFISLSILLLPAVVMAQKKDKLATPKVYDLLIGGYTNPDGNVGISVYRFYAETGRTSFLSEVKTASPTFICVSPDRKFVYSVNAIPDGSVSAFSFDYNTGLLKFINKQPSVGRNPAHITIDKEAKNVIVSNYGNGTLSVLPINKDGSLAPATQTIIGEGTSINPQRQAGPHIHSAIFSPDEKHVLYADLGTDKISIAKYKAGKVPALTPEDVAVEKVKPGSGPRIFDFSPDGRFLYLINEMGATVNCYSYEKGKIKFIDSVGLASPGFTGSSSAADVHLTPDGRFLYATNRGTANELVVYSVDQATGKLTNVIRYPTGKEPRNFVIDPSGNFLMLASQLSDSVQIYKIDKLTGILIPINSMISIPTPTVLKLVSAE</sequence>
<dbReference type="InterPro" id="IPR050282">
    <property type="entry name" value="Cycloisomerase_2"/>
</dbReference>
<evidence type="ECO:0000313" key="5">
    <source>
        <dbReference type="Proteomes" id="UP001596958"/>
    </source>
</evidence>
<evidence type="ECO:0000256" key="3">
    <source>
        <dbReference type="SAM" id="SignalP"/>
    </source>
</evidence>
<gene>
    <name evidence="4" type="ORF">ACFQZS_12950</name>
</gene>
<keyword evidence="2" id="KW-0313">Glucose metabolism</keyword>
<dbReference type="PANTHER" id="PTHR30344">
    <property type="entry name" value="6-PHOSPHOGLUCONOLACTONASE-RELATED"/>
    <property type="match status" value="1"/>
</dbReference>
<organism evidence="4 5">
    <name type="scientific">Mucilaginibacter calamicampi</name>
    <dbReference type="NCBI Taxonomy" id="1302352"/>
    <lineage>
        <taxon>Bacteria</taxon>
        <taxon>Pseudomonadati</taxon>
        <taxon>Bacteroidota</taxon>
        <taxon>Sphingobacteriia</taxon>
        <taxon>Sphingobacteriales</taxon>
        <taxon>Sphingobacteriaceae</taxon>
        <taxon>Mucilaginibacter</taxon>
    </lineage>
</organism>
<dbReference type="PANTHER" id="PTHR30344:SF1">
    <property type="entry name" value="6-PHOSPHOGLUCONOLACTONASE"/>
    <property type="match status" value="1"/>
</dbReference>
<dbReference type="SUPFAM" id="SSF51004">
    <property type="entry name" value="C-terminal (heme d1) domain of cytochrome cd1-nitrite reductase"/>
    <property type="match status" value="1"/>
</dbReference>
<dbReference type="InterPro" id="IPR019405">
    <property type="entry name" value="Lactonase_7-beta_prop"/>
</dbReference>
<feature type="signal peptide" evidence="3">
    <location>
        <begin position="1"/>
        <end position="19"/>
    </location>
</feature>
<reference evidence="5" key="1">
    <citation type="journal article" date="2019" name="Int. J. Syst. Evol. Microbiol.">
        <title>The Global Catalogue of Microorganisms (GCM) 10K type strain sequencing project: providing services to taxonomists for standard genome sequencing and annotation.</title>
        <authorList>
            <consortium name="The Broad Institute Genomics Platform"/>
            <consortium name="The Broad Institute Genome Sequencing Center for Infectious Disease"/>
            <person name="Wu L."/>
            <person name="Ma J."/>
        </authorList>
    </citation>
    <scope>NUCLEOTIDE SEQUENCE [LARGE SCALE GENOMIC DNA]</scope>
    <source>
        <strain evidence="5">CCUG 63418</strain>
    </source>
</reference>
<proteinExistence type="inferred from homology"/>
<dbReference type="InterPro" id="IPR015943">
    <property type="entry name" value="WD40/YVTN_repeat-like_dom_sf"/>
</dbReference>
<evidence type="ECO:0000313" key="4">
    <source>
        <dbReference type="EMBL" id="MFD0751056.1"/>
    </source>
</evidence>